<evidence type="ECO:0000313" key="2">
    <source>
        <dbReference type="Proteomes" id="UP001152795"/>
    </source>
</evidence>
<reference evidence="1" key="1">
    <citation type="submission" date="2020-04" db="EMBL/GenBank/DDBJ databases">
        <authorList>
            <person name="Alioto T."/>
            <person name="Alioto T."/>
            <person name="Gomez Garrido J."/>
        </authorList>
    </citation>
    <scope>NUCLEOTIDE SEQUENCE</scope>
    <source>
        <strain evidence="1">A484AB</strain>
    </source>
</reference>
<gene>
    <name evidence="1" type="ORF">PACLA_8A001782</name>
</gene>
<dbReference type="EMBL" id="CACRXK020006789">
    <property type="protein sequence ID" value="CAB4010456.1"/>
    <property type="molecule type" value="Genomic_DNA"/>
</dbReference>
<dbReference type="AlphaFoldDB" id="A0A7D9EH43"/>
<comment type="caution">
    <text evidence="1">The sequence shown here is derived from an EMBL/GenBank/DDBJ whole genome shotgun (WGS) entry which is preliminary data.</text>
</comment>
<organism evidence="1 2">
    <name type="scientific">Paramuricea clavata</name>
    <name type="common">Red gorgonian</name>
    <name type="synonym">Violescent sea-whip</name>
    <dbReference type="NCBI Taxonomy" id="317549"/>
    <lineage>
        <taxon>Eukaryota</taxon>
        <taxon>Metazoa</taxon>
        <taxon>Cnidaria</taxon>
        <taxon>Anthozoa</taxon>
        <taxon>Octocorallia</taxon>
        <taxon>Malacalcyonacea</taxon>
        <taxon>Plexauridae</taxon>
        <taxon>Paramuricea</taxon>
    </lineage>
</organism>
<keyword evidence="2" id="KW-1185">Reference proteome</keyword>
<dbReference type="Proteomes" id="UP001152795">
    <property type="component" value="Unassembled WGS sequence"/>
</dbReference>
<evidence type="ECO:0000313" key="1">
    <source>
        <dbReference type="EMBL" id="CAB4010456.1"/>
    </source>
</evidence>
<feature type="non-terminal residue" evidence="1">
    <location>
        <position position="93"/>
    </location>
</feature>
<name>A0A7D9EH43_PARCT</name>
<protein>
    <submittedName>
        <fullName evidence="1">Uncharacterized protein</fullName>
    </submittedName>
</protein>
<sequence>MAVSSSTVGWFESYMSNRMQQTSGGSELSDALPVILEYPKRAFWVHFSFSCTKTICPVLPINAMFPCMPTTQSYIATPQMSMILEKNHNEDLL</sequence>
<proteinExistence type="predicted"/>
<accession>A0A7D9EH43</accession>